<keyword evidence="4" id="KW-0813">Transport</keyword>
<keyword evidence="7" id="KW-0812">Transmembrane</keyword>
<evidence type="ECO:0000256" key="5">
    <source>
        <dbReference type="ARBA" id="ARBA00022475"/>
    </source>
</evidence>
<keyword evidence="5" id="KW-1003">Cell membrane</keyword>
<dbReference type="Proteomes" id="UP000184268">
    <property type="component" value="Unassembled WGS sequence"/>
</dbReference>
<evidence type="ECO:0000256" key="6">
    <source>
        <dbReference type="ARBA" id="ARBA00022519"/>
    </source>
</evidence>
<dbReference type="STRING" id="299255.SAMN02745129_0011"/>
<sequence length="251" mass="27234">MRFLKYGLVGLAVYLLFLLVTLPMAWVWKLAPVPSGVELNGLQGSVWKGQAAQLKVADRTLEQLSWELYPSRLLMGQAALSFRVDGTDVQGQGDVRYGLGGLDAEGLRFSAPIGWLVGDARLPLRTQLAGNVTLNLSRLEQGEPWCEQLNGRLLVDALDVRNQFGHYPLGNMAGSLGCQQGNVQLLLDGAENQIGVEGQALLLANNQVEVDALIRETDNQPQDLRQALQFLGKPNADGAYPITYNGALPGL</sequence>
<reference evidence="11 12" key="1">
    <citation type="submission" date="2016-11" db="EMBL/GenBank/DDBJ databases">
        <authorList>
            <person name="Jaros S."/>
            <person name="Januszkiewicz K."/>
            <person name="Wedrychowicz H."/>
        </authorList>
    </citation>
    <scope>NUCLEOTIDE SEQUENCE [LARGE SCALE GENOMIC DNA]</scope>
    <source>
        <strain evidence="11 12">DSM 16917</strain>
    </source>
</reference>
<dbReference type="EMBL" id="FQXG01000010">
    <property type="protein sequence ID" value="SHI20584.1"/>
    <property type="molecule type" value="Genomic_DNA"/>
</dbReference>
<keyword evidence="8" id="KW-0653">Protein transport</keyword>
<evidence type="ECO:0000256" key="10">
    <source>
        <dbReference type="ARBA" id="ARBA00030772"/>
    </source>
</evidence>
<dbReference type="GO" id="GO:0015628">
    <property type="term" value="P:protein secretion by the type II secretion system"/>
    <property type="evidence" value="ECO:0007669"/>
    <property type="project" value="InterPro"/>
</dbReference>
<evidence type="ECO:0000256" key="1">
    <source>
        <dbReference type="ARBA" id="ARBA00004533"/>
    </source>
</evidence>
<accession>A0A1M5Z8R6</accession>
<gene>
    <name evidence="11" type="ORF">SAMN02745129_0011</name>
</gene>
<evidence type="ECO:0000256" key="8">
    <source>
        <dbReference type="ARBA" id="ARBA00022927"/>
    </source>
</evidence>
<keyword evidence="9" id="KW-0472">Membrane</keyword>
<comment type="subcellular location">
    <subcellularLocation>
        <location evidence="1">Cell inner membrane</location>
    </subcellularLocation>
</comment>
<evidence type="ECO:0000256" key="9">
    <source>
        <dbReference type="ARBA" id="ARBA00023136"/>
    </source>
</evidence>
<name>A0A1M5Z8R6_9GAMM</name>
<evidence type="ECO:0000313" key="12">
    <source>
        <dbReference type="Proteomes" id="UP000184268"/>
    </source>
</evidence>
<dbReference type="RefSeq" id="WP_067661541.1">
    <property type="nucleotide sequence ID" value="NZ_FQXG01000010.1"/>
</dbReference>
<dbReference type="AlphaFoldDB" id="A0A1M5Z8R6"/>
<comment type="similarity">
    <text evidence="2">Belongs to the GSP N family.</text>
</comment>
<proteinExistence type="inferred from homology"/>
<dbReference type="InterPro" id="IPR022792">
    <property type="entry name" value="T2SS_protein-GspN"/>
</dbReference>
<dbReference type="OrthoDB" id="6118198at2"/>
<evidence type="ECO:0000313" key="11">
    <source>
        <dbReference type="EMBL" id="SHI20584.1"/>
    </source>
</evidence>
<protein>
    <recommendedName>
        <fullName evidence="3">Type II secretion system protein N</fullName>
    </recommendedName>
    <alternativeName>
        <fullName evidence="10">General secretion pathway protein N</fullName>
    </alternativeName>
</protein>
<evidence type="ECO:0000256" key="7">
    <source>
        <dbReference type="ARBA" id="ARBA00022692"/>
    </source>
</evidence>
<evidence type="ECO:0000256" key="4">
    <source>
        <dbReference type="ARBA" id="ARBA00022448"/>
    </source>
</evidence>
<keyword evidence="12" id="KW-1185">Reference proteome</keyword>
<organism evidence="11 12">
    <name type="scientific">Ferrimonas marina</name>
    <dbReference type="NCBI Taxonomy" id="299255"/>
    <lineage>
        <taxon>Bacteria</taxon>
        <taxon>Pseudomonadati</taxon>
        <taxon>Pseudomonadota</taxon>
        <taxon>Gammaproteobacteria</taxon>
        <taxon>Alteromonadales</taxon>
        <taxon>Ferrimonadaceae</taxon>
        <taxon>Ferrimonas</taxon>
    </lineage>
</organism>
<dbReference type="Pfam" id="PF01203">
    <property type="entry name" value="T2SSN"/>
    <property type="match status" value="1"/>
</dbReference>
<keyword evidence="6" id="KW-0997">Cell inner membrane</keyword>
<dbReference type="GO" id="GO:0005886">
    <property type="term" value="C:plasma membrane"/>
    <property type="evidence" value="ECO:0007669"/>
    <property type="project" value="UniProtKB-SubCell"/>
</dbReference>
<dbReference type="GO" id="GO:0015627">
    <property type="term" value="C:type II protein secretion system complex"/>
    <property type="evidence" value="ECO:0007669"/>
    <property type="project" value="InterPro"/>
</dbReference>
<evidence type="ECO:0000256" key="2">
    <source>
        <dbReference type="ARBA" id="ARBA00007208"/>
    </source>
</evidence>
<evidence type="ECO:0000256" key="3">
    <source>
        <dbReference type="ARBA" id="ARBA00021563"/>
    </source>
</evidence>